<dbReference type="Gene3D" id="1.10.10.60">
    <property type="entry name" value="Homeodomain-like"/>
    <property type="match status" value="2"/>
</dbReference>
<keyword evidence="1" id="KW-0805">Transcription regulation</keyword>
<dbReference type="InterPro" id="IPR018062">
    <property type="entry name" value="HTH_AraC-typ_CS"/>
</dbReference>
<feature type="region of interest" description="Disordered" evidence="4">
    <location>
        <begin position="303"/>
        <end position="346"/>
    </location>
</feature>
<dbReference type="EMBL" id="CM000914">
    <property type="protein sequence ID" value="EFG04402.2"/>
    <property type="molecule type" value="Genomic_DNA"/>
</dbReference>
<evidence type="ECO:0000256" key="3">
    <source>
        <dbReference type="ARBA" id="ARBA00023163"/>
    </source>
</evidence>
<sequence length="346" mass="36547">MTVDPWPAVRGTCPIVLPLGRNMDPFDDLLRGIRADGAAFSRQELSPPWALRFAEAGETELTLATPLRGEGWICSEEGGGEPRPLRTGDALIVRGPQPRLLADRPAARSGGPAPLPVTGRTTLFVGTYRVRGAVSRQLFGVLPPLMVMSGDGCPAVLDLLDALAGGVPPERQVVQDRLLDWLLVCTLRGWFDQPDGPPTGWLGALTDDTVGPALRAMHDAPERPWTLAALATASGVSRTTLAQRFTRLVGRPPLTYLTDWRMALAADLLTESTATLAAVARQVGYADAFGFSAAFKRVHGVSPSAYRDNGGTRTGALRAETGGAPDHAGPGLLPAGSAISGSTRHQ</sequence>
<feature type="domain" description="HTH araC/xylS-type" evidence="5">
    <location>
        <begin position="211"/>
        <end position="309"/>
    </location>
</feature>
<dbReference type="InterPro" id="IPR009057">
    <property type="entry name" value="Homeodomain-like_sf"/>
</dbReference>
<dbReference type="InterPro" id="IPR032783">
    <property type="entry name" value="AraC_lig"/>
</dbReference>
<dbReference type="PROSITE" id="PS01124">
    <property type="entry name" value="HTH_ARAC_FAMILY_2"/>
    <property type="match status" value="1"/>
</dbReference>
<evidence type="ECO:0000313" key="7">
    <source>
        <dbReference type="Proteomes" id="UP000002357"/>
    </source>
</evidence>
<keyword evidence="2" id="KW-0238">DNA-binding</keyword>
<evidence type="ECO:0000256" key="4">
    <source>
        <dbReference type="SAM" id="MobiDB-lite"/>
    </source>
</evidence>
<dbReference type="InterPro" id="IPR018060">
    <property type="entry name" value="HTH_AraC"/>
</dbReference>
<geneLocation type="plasmid" evidence="6 7">
    <name>pSCL4</name>
</geneLocation>
<dbReference type="eggNOG" id="COG2207">
    <property type="taxonomic scope" value="Bacteria"/>
</dbReference>
<dbReference type="PRINTS" id="PR00032">
    <property type="entry name" value="HTHARAC"/>
</dbReference>
<dbReference type="AlphaFoldDB" id="D5SKF9"/>
<reference evidence="6 7" key="1">
    <citation type="journal article" date="2010" name="Genome Biol. Evol.">
        <title>The sequence of a 1.8-mb bacterial linear plasmid reveals a rich evolutionary reservoir of secondary metabolic pathways.</title>
        <authorList>
            <person name="Medema M.H."/>
            <person name="Trefzer A."/>
            <person name="Kovalchuk A."/>
            <person name="van den Berg M."/>
            <person name="Mueller U."/>
            <person name="Heijne W."/>
            <person name="Wu L."/>
            <person name="Alam M.T."/>
            <person name="Ronning C.M."/>
            <person name="Nierman W.C."/>
            <person name="Bovenberg R.A.L."/>
            <person name="Breitling R."/>
            <person name="Takano E."/>
        </authorList>
    </citation>
    <scope>NUCLEOTIDE SEQUENCE [LARGE SCALE GENOMIC DNA]</scope>
    <source>
        <strain evidence="7">ATCC 27064 / DSM 738 / JCM 4710 / NBRC 13307 / NCIMB 12785 / NRRL 3585 / VKM Ac-602</strain>
        <plasmid evidence="6">pSCL4</plasmid>
    </source>
</reference>
<keyword evidence="7" id="KW-1185">Reference proteome</keyword>
<keyword evidence="3" id="KW-0804">Transcription</keyword>
<name>D5SKF9_STRCL</name>
<dbReference type="GO" id="GO:0003700">
    <property type="term" value="F:DNA-binding transcription factor activity"/>
    <property type="evidence" value="ECO:0007669"/>
    <property type="project" value="InterPro"/>
</dbReference>
<dbReference type="PROSITE" id="PS00041">
    <property type="entry name" value="HTH_ARAC_FAMILY_1"/>
    <property type="match status" value="1"/>
</dbReference>
<dbReference type="InterPro" id="IPR050204">
    <property type="entry name" value="AraC_XylS_family_regulators"/>
</dbReference>
<dbReference type="PANTHER" id="PTHR46796">
    <property type="entry name" value="HTH-TYPE TRANSCRIPTIONAL ACTIVATOR RHAS-RELATED"/>
    <property type="match status" value="1"/>
</dbReference>
<evidence type="ECO:0000259" key="5">
    <source>
        <dbReference type="PROSITE" id="PS01124"/>
    </source>
</evidence>
<keyword evidence="6" id="KW-0614">Plasmid</keyword>
<dbReference type="SUPFAM" id="SSF46689">
    <property type="entry name" value="Homeodomain-like"/>
    <property type="match status" value="2"/>
</dbReference>
<evidence type="ECO:0000313" key="6">
    <source>
        <dbReference type="EMBL" id="EFG04402.2"/>
    </source>
</evidence>
<dbReference type="Pfam" id="PF12833">
    <property type="entry name" value="HTH_18"/>
    <property type="match status" value="1"/>
</dbReference>
<dbReference type="Pfam" id="PF12852">
    <property type="entry name" value="Cupin_6"/>
    <property type="match status" value="1"/>
</dbReference>
<dbReference type="PANTHER" id="PTHR46796:SF13">
    <property type="entry name" value="HTH-TYPE TRANSCRIPTIONAL ACTIVATOR RHAS"/>
    <property type="match status" value="1"/>
</dbReference>
<dbReference type="SMART" id="SM00342">
    <property type="entry name" value="HTH_ARAC"/>
    <property type="match status" value="1"/>
</dbReference>
<dbReference type="Proteomes" id="UP000002357">
    <property type="component" value="Plasmid pSCL4"/>
</dbReference>
<organism evidence="6 7">
    <name type="scientific">Streptomyces clavuligerus</name>
    <dbReference type="NCBI Taxonomy" id="1901"/>
    <lineage>
        <taxon>Bacteria</taxon>
        <taxon>Bacillati</taxon>
        <taxon>Actinomycetota</taxon>
        <taxon>Actinomycetes</taxon>
        <taxon>Kitasatosporales</taxon>
        <taxon>Streptomycetaceae</taxon>
        <taxon>Streptomyces</taxon>
    </lineage>
</organism>
<evidence type="ECO:0000256" key="2">
    <source>
        <dbReference type="ARBA" id="ARBA00023125"/>
    </source>
</evidence>
<protein>
    <submittedName>
        <fullName evidence="6">AraC family transcriptional regulator</fullName>
    </submittedName>
</protein>
<evidence type="ECO:0000256" key="1">
    <source>
        <dbReference type="ARBA" id="ARBA00023015"/>
    </source>
</evidence>
<dbReference type="GO" id="GO:0043565">
    <property type="term" value="F:sequence-specific DNA binding"/>
    <property type="evidence" value="ECO:0007669"/>
    <property type="project" value="InterPro"/>
</dbReference>
<accession>D5SKF9</accession>
<gene>
    <name evidence="6" type="ORF">SCLAV_p0915</name>
</gene>
<proteinExistence type="predicted"/>
<dbReference type="InterPro" id="IPR020449">
    <property type="entry name" value="Tscrpt_reg_AraC-type_HTH"/>
</dbReference>